<evidence type="ECO:0000256" key="1">
    <source>
        <dbReference type="ARBA" id="ARBA00008045"/>
    </source>
</evidence>
<dbReference type="EMBL" id="BDSA01000001">
    <property type="protein sequence ID" value="GBE59389.1"/>
    <property type="molecule type" value="Genomic_DNA"/>
</dbReference>
<dbReference type="GO" id="GO:0016272">
    <property type="term" value="C:prefoldin complex"/>
    <property type="evidence" value="ECO:0007669"/>
    <property type="project" value="UniProtKB-UniRule"/>
</dbReference>
<dbReference type="PANTHER" id="PTHR21100">
    <property type="entry name" value="PREFOLDIN SUBUNIT 4"/>
    <property type="match status" value="1"/>
</dbReference>
<dbReference type="SUPFAM" id="SSF46579">
    <property type="entry name" value="Prefoldin"/>
    <property type="match status" value="1"/>
</dbReference>
<name>A0A2H6K8W2_9APIC</name>
<sequence length="122" mass="14194">MATSVDYEISEDDQNRIVEFSTVFNKKTQAETRLKALKEQVQNLNDAQEELMINMDTSYLKIGDCFLRLEEAELDEHLETQKKEATDEIKQLEKEVYEHTAKTAELKAMLYAKFGNRINLEA</sequence>
<keyword evidence="6" id="KW-1185">Reference proteome</keyword>
<comment type="caution">
    <text evidence="5">The sequence shown here is derived from an EMBL/GenBank/DDBJ whole genome shotgun (WGS) entry which is preliminary data.</text>
</comment>
<dbReference type="GO" id="GO:0051082">
    <property type="term" value="F:unfolded protein binding"/>
    <property type="evidence" value="ECO:0007669"/>
    <property type="project" value="InterPro"/>
</dbReference>
<accession>A0A2H6K8W2</accession>
<protein>
    <recommendedName>
        <fullName evidence="3">Prefoldin subunit 4</fullName>
    </recommendedName>
</protein>
<dbReference type="GO" id="GO:0005737">
    <property type="term" value="C:cytoplasm"/>
    <property type="evidence" value="ECO:0007669"/>
    <property type="project" value="TreeGrafter"/>
</dbReference>
<dbReference type="GO" id="GO:0006457">
    <property type="term" value="P:protein folding"/>
    <property type="evidence" value="ECO:0007669"/>
    <property type="project" value="UniProtKB-UniRule"/>
</dbReference>
<evidence type="ECO:0000313" key="5">
    <source>
        <dbReference type="EMBL" id="GBE59389.1"/>
    </source>
</evidence>
<dbReference type="RefSeq" id="XP_028865632.1">
    <property type="nucleotide sequence ID" value="XM_029009799.1"/>
</dbReference>
<keyword evidence="4" id="KW-0175">Coiled coil</keyword>
<dbReference type="InterPro" id="IPR002777">
    <property type="entry name" value="PFD_beta-like"/>
</dbReference>
<proteinExistence type="inferred from homology"/>
<evidence type="ECO:0000313" key="6">
    <source>
        <dbReference type="Proteomes" id="UP000236319"/>
    </source>
</evidence>
<evidence type="ECO:0000256" key="4">
    <source>
        <dbReference type="SAM" id="Coils"/>
    </source>
</evidence>
<evidence type="ECO:0000256" key="3">
    <source>
        <dbReference type="PIRNR" id="PIRNR016477"/>
    </source>
</evidence>
<dbReference type="GeneID" id="39873159"/>
<dbReference type="AlphaFoldDB" id="A0A2H6K8W2"/>
<dbReference type="Proteomes" id="UP000236319">
    <property type="component" value="Unassembled WGS sequence"/>
</dbReference>
<dbReference type="InterPro" id="IPR009053">
    <property type="entry name" value="Prefoldin"/>
</dbReference>
<dbReference type="Pfam" id="PF01920">
    <property type="entry name" value="Prefoldin_2"/>
    <property type="match status" value="1"/>
</dbReference>
<dbReference type="PIRSF" id="PIRSF016477">
    <property type="entry name" value="Prefoldin_subunit_4"/>
    <property type="match status" value="1"/>
</dbReference>
<evidence type="ECO:0000256" key="2">
    <source>
        <dbReference type="ARBA" id="ARBA00023186"/>
    </source>
</evidence>
<organism evidence="5 6">
    <name type="scientific">Babesia ovata</name>
    <dbReference type="NCBI Taxonomy" id="189622"/>
    <lineage>
        <taxon>Eukaryota</taxon>
        <taxon>Sar</taxon>
        <taxon>Alveolata</taxon>
        <taxon>Apicomplexa</taxon>
        <taxon>Aconoidasida</taxon>
        <taxon>Piroplasmida</taxon>
        <taxon>Babesiidae</taxon>
        <taxon>Babesia</taxon>
    </lineage>
</organism>
<comment type="function">
    <text evidence="3">Binds specifically to cytosolic chaperonin (c-CPN) and transfers target proteins to it. Binds to nascent polypeptide chain and promotes folding in an environment in which there are many competing pathways for nonnative proteins.</text>
</comment>
<dbReference type="VEuPathDB" id="PiroplasmaDB:BOVATA_008820"/>
<reference evidence="5 6" key="1">
    <citation type="journal article" date="2017" name="BMC Genomics">
        <title>Whole-genome assembly of Babesia ovata and comparative genomics between closely related pathogens.</title>
        <authorList>
            <person name="Yamagishi J."/>
            <person name="Asada M."/>
            <person name="Hakimi H."/>
            <person name="Tanaka T.Q."/>
            <person name="Sugimoto C."/>
            <person name="Kawazu S."/>
        </authorList>
    </citation>
    <scope>NUCLEOTIDE SEQUENCE [LARGE SCALE GENOMIC DNA]</scope>
    <source>
        <strain evidence="5 6">Miyake</strain>
    </source>
</reference>
<dbReference type="InterPro" id="IPR016661">
    <property type="entry name" value="PFDN4"/>
</dbReference>
<gene>
    <name evidence="5" type="ORF">BOVATA_008820</name>
</gene>
<dbReference type="OrthoDB" id="10250441at2759"/>
<dbReference type="PANTHER" id="PTHR21100:SF9">
    <property type="entry name" value="PREFOLDIN SUBUNIT 4"/>
    <property type="match status" value="1"/>
</dbReference>
<comment type="similarity">
    <text evidence="1 3">Belongs to the prefoldin subunit beta family.</text>
</comment>
<feature type="coiled-coil region" evidence="4">
    <location>
        <begin position="27"/>
        <end position="109"/>
    </location>
</feature>
<keyword evidence="2 3" id="KW-0143">Chaperone</keyword>
<dbReference type="Gene3D" id="1.10.287.370">
    <property type="match status" value="1"/>
</dbReference>
<comment type="subunit">
    <text evidence="3">Heterohexamer of two PFD-alpha type and four PFD-beta type subunits.</text>
</comment>